<keyword evidence="3" id="KW-1185">Reference proteome</keyword>
<reference evidence="2 3" key="1">
    <citation type="submission" date="2019-04" db="EMBL/GenBank/DDBJ databases">
        <title>Aspergillus burnettii sp. nov., novel species from soil in southeast Queensland.</title>
        <authorList>
            <person name="Gilchrist C.L.M."/>
            <person name="Pitt J.I."/>
            <person name="Lange L."/>
            <person name="Lacey H.J."/>
            <person name="Vuong D."/>
            <person name="Midgley D.J."/>
            <person name="Greenfield P."/>
            <person name="Bradbury M."/>
            <person name="Lacey E."/>
            <person name="Busk P.K."/>
            <person name="Pilgaard B."/>
            <person name="Chooi Y.H."/>
            <person name="Piggott A.M."/>
        </authorList>
    </citation>
    <scope>NUCLEOTIDE SEQUENCE [LARGE SCALE GENOMIC DNA]</scope>
    <source>
        <strain evidence="2 3">FRR 5400</strain>
    </source>
</reference>
<dbReference type="EMBL" id="SPNV01000402">
    <property type="protein sequence ID" value="KAF5855655.1"/>
    <property type="molecule type" value="Genomic_DNA"/>
</dbReference>
<comment type="caution">
    <text evidence="2">The sequence shown here is derived from an EMBL/GenBank/DDBJ whole genome shotgun (WGS) entry which is preliminary data.</text>
</comment>
<sequence length="198" mass="21755">MVLQKEQIMDQPREKGVTAMAASWSHQLRFSLGIVRDGALVTTAALPAGPTQSRAAVAMPQRPGRRQHPTGGQSPAEEAPVESLAPEGSTDVDAGRAREQQELFGMDGAGRFHRSCTAHAPMGASSQSRRIYGEEELCAEYMYLFYAISFLSPFSSFPSLPLPLFRFLFSSQVFLSSKINQSSRQTWGHGTLFRMMPV</sequence>
<feature type="region of interest" description="Disordered" evidence="1">
    <location>
        <begin position="46"/>
        <end position="93"/>
    </location>
</feature>
<organism evidence="2 3">
    <name type="scientific">Petromyces alliaceus</name>
    <name type="common">Aspergillus alliaceus</name>
    <dbReference type="NCBI Taxonomy" id="209559"/>
    <lineage>
        <taxon>Eukaryota</taxon>
        <taxon>Fungi</taxon>
        <taxon>Dikarya</taxon>
        <taxon>Ascomycota</taxon>
        <taxon>Pezizomycotina</taxon>
        <taxon>Eurotiomycetes</taxon>
        <taxon>Eurotiomycetidae</taxon>
        <taxon>Eurotiales</taxon>
        <taxon>Aspergillaceae</taxon>
        <taxon>Aspergillus</taxon>
        <taxon>Aspergillus subgen. Circumdati</taxon>
    </lineage>
</organism>
<accession>A0A8H5ZV07</accession>
<dbReference type="Proteomes" id="UP000541154">
    <property type="component" value="Unassembled WGS sequence"/>
</dbReference>
<dbReference type="AlphaFoldDB" id="A0A8H5ZV07"/>
<gene>
    <name evidence="2" type="ORF">ETB97_008828</name>
</gene>
<protein>
    <submittedName>
        <fullName evidence="2">Uncharacterized protein</fullName>
    </submittedName>
</protein>
<evidence type="ECO:0000313" key="3">
    <source>
        <dbReference type="Proteomes" id="UP000541154"/>
    </source>
</evidence>
<name>A0A8H5ZV07_PETAA</name>
<proteinExistence type="predicted"/>
<evidence type="ECO:0000313" key="2">
    <source>
        <dbReference type="EMBL" id="KAF5855655.1"/>
    </source>
</evidence>
<evidence type="ECO:0000256" key="1">
    <source>
        <dbReference type="SAM" id="MobiDB-lite"/>
    </source>
</evidence>